<protein>
    <submittedName>
        <fullName evidence="2">Unnamed protein product</fullName>
    </submittedName>
</protein>
<gene>
    <name evidence="2" type="ORF">Plil01_001782600</name>
</gene>
<dbReference type="OrthoDB" id="127662at2759"/>
<comment type="caution">
    <text evidence="2">The sequence shown here is derived from an EMBL/GenBank/DDBJ whole genome shotgun (WGS) entry which is preliminary data.</text>
</comment>
<dbReference type="Proteomes" id="UP001165083">
    <property type="component" value="Unassembled WGS sequence"/>
</dbReference>
<proteinExistence type="predicted"/>
<organism evidence="2 3">
    <name type="scientific">Phytophthora lilii</name>
    <dbReference type="NCBI Taxonomy" id="2077276"/>
    <lineage>
        <taxon>Eukaryota</taxon>
        <taxon>Sar</taxon>
        <taxon>Stramenopiles</taxon>
        <taxon>Oomycota</taxon>
        <taxon>Peronosporomycetes</taxon>
        <taxon>Peronosporales</taxon>
        <taxon>Peronosporaceae</taxon>
        <taxon>Phytophthora</taxon>
    </lineage>
</organism>
<evidence type="ECO:0000313" key="3">
    <source>
        <dbReference type="Proteomes" id="UP001165083"/>
    </source>
</evidence>
<feature type="compositionally biased region" description="Acidic residues" evidence="1">
    <location>
        <begin position="17"/>
        <end position="27"/>
    </location>
</feature>
<dbReference type="Pfam" id="PF13920">
    <property type="entry name" value="zf-C3HC4_3"/>
    <property type="match status" value="1"/>
</dbReference>
<keyword evidence="3" id="KW-1185">Reference proteome</keyword>
<reference evidence="2" key="1">
    <citation type="submission" date="2023-04" db="EMBL/GenBank/DDBJ databases">
        <title>Phytophthora lilii NBRC 32176.</title>
        <authorList>
            <person name="Ichikawa N."/>
            <person name="Sato H."/>
            <person name="Tonouchi N."/>
        </authorList>
    </citation>
    <scope>NUCLEOTIDE SEQUENCE</scope>
    <source>
        <strain evidence="2">NBRC 32176</strain>
    </source>
</reference>
<evidence type="ECO:0000256" key="1">
    <source>
        <dbReference type="SAM" id="MobiDB-lite"/>
    </source>
</evidence>
<accession>A0A9W7DCK1</accession>
<dbReference type="AlphaFoldDB" id="A0A9W7DCK1"/>
<name>A0A9W7DCK1_9STRA</name>
<dbReference type="EMBL" id="BSXW01012446">
    <property type="protein sequence ID" value="GMF65104.1"/>
    <property type="molecule type" value="Genomic_DNA"/>
</dbReference>
<sequence length="180" mass="19798">MSRRSFTSAVVVPTNAEEIDEHESDQEEEDCVVVVESDEQLDMALEGHSSRWAAGDEVEATPPARVESDTLMSESHLRADAAPSHRCFTESNNRLVQTTAGGGGDAKLVKNYRALASSFKYLKPFTRGPDGTYPAKTVCVLCASIKPTSVFFPCQHMCVCNKCIDSNDMSPTFSLNLERW</sequence>
<dbReference type="InterPro" id="IPR013083">
    <property type="entry name" value="Znf_RING/FYVE/PHD"/>
</dbReference>
<dbReference type="Gene3D" id="3.30.40.10">
    <property type="entry name" value="Zinc/RING finger domain, C3HC4 (zinc finger)"/>
    <property type="match status" value="1"/>
</dbReference>
<evidence type="ECO:0000313" key="2">
    <source>
        <dbReference type="EMBL" id="GMF65104.1"/>
    </source>
</evidence>
<feature type="region of interest" description="Disordered" evidence="1">
    <location>
        <begin position="1"/>
        <end position="27"/>
    </location>
</feature>